<reference evidence="2" key="1">
    <citation type="submission" date="2021-04" db="EMBL/GenBank/DDBJ databases">
        <title>Genome sequence of Woronichinia naegeliana from Washington state freshwater lake bloom.</title>
        <authorList>
            <person name="Dreher T.W."/>
        </authorList>
    </citation>
    <scope>NUCLEOTIDE SEQUENCE</scope>
    <source>
        <strain evidence="2">WA131</strain>
    </source>
</reference>
<dbReference type="InterPro" id="IPR019993">
    <property type="entry name" value="RecB_nuclease_TM0106_put"/>
</dbReference>
<evidence type="ECO:0000313" key="2">
    <source>
        <dbReference type="EMBL" id="UXE60407.1"/>
    </source>
</evidence>
<feature type="domain" description="YprB ribonuclease H-like" evidence="1">
    <location>
        <begin position="306"/>
        <end position="476"/>
    </location>
</feature>
<dbReference type="Gene3D" id="1.10.150.20">
    <property type="entry name" value="5' to 3' exonuclease, C-terminal subdomain"/>
    <property type="match status" value="1"/>
</dbReference>
<organism evidence="2">
    <name type="scientific">Woronichinia naegeliana WA131</name>
    <dbReference type="NCBI Taxonomy" id="2824559"/>
    <lineage>
        <taxon>Bacteria</taxon>
        <taxon>Bacillati</taxon>
        <taxon>Cyanobacteriota</taxon>
        <taxon>Cyanophyceae</taxon>
        <taxon>Synechococcales</taxon>
        <taxon>Coelosphaeriaceae</taxon>
        <taxon>Woronichinia</taxon>
    </lineage>
</organism>
<dbReference type="Proteomes" id="UP001065613">
    <property type="component" value="Chromosome"/>
</dbReference>
<gene>
    <name evidence="2" type="ORF">KA717_33455</name>
</gene>
<dbReference type="EMBL" id="CP073041">
    <property type="protein sequence ID" value="UXE60407.1"/>
    <property type="molecule type" value="Genomic_DNA"/>
</dbReference>
<dbReference type="AlphaFoldDB" id="A0A977KV06"/>
<evidence type="ECO:0000259" key="1">
    <source>
        <dbReference type="Pfam" id="PF13482"/>
    </source>
</evidence>
<accession>A0A977KV06</accession>
<proteinExistence type="predicted"/>
<name>A0A977KV06_9CYAN</name>
<protein>
    <submittedName>
        <fullName evidence="2">TM0106 family RecB-like putative nuclease</fullName>
    </submittedName>
</protein>
<dbReference type="KEGG" id="wna:KA717_33455"/>
<sequence>MLLTDSLLLDYKRCQRRAYLNLYGDIQDRNPERDFLFKLRKESQKHIAAVLSDYYPSYQEPHTPKRQWQERSQETMALMGLGVECIYNGCLSYAFPSSEPSQHPLVLLGHPHLLVKQSGFSRWGNWFYLPVSIQLGRRPKPEYKIIAAFYGELLELCQGRSPSYAEIILRRHNTYRVDLEEWRPRLQETLGNFIQTLIQQQEPEVFISRQRCSLCHWHSHCYGIAQSQQHLSLVPGVTPSRYESLQSLGVMNIQALANVSVAEIEEVLGKSLAFQLQRQTFSLMENQPLRHDKKIIDSLPQSAIELYFDIEAEPERNLDYLLGIVVVNHKTGQEDFYGFFADQPEMEQNIWQDFLDLVNRYPLAPIFHFSEYEVETIKRLAQLYGTSKKQQDALLRRCFDLHRYVVNTVILPVESYSLKSLANWLGFQWRDPDASGDQSVCWYDQWLQSGDRHYRELILRYNEDDCRATWILKDWLTEFLIPESLK</sequence>
<dbReference type="NCBIfam" id="TIGR03491">
    <property type="entry name" value="TM0106 family RecB-like putative nuclease"/>
    <property type="match status" value="1"/>
</dbReference>
<dbReference type="InterPro" id="IPR012337">
    <property type="entry name" value="RNaseH-like_sf"/>
</dbReference>
<dbReference type="Pfam" id="PF13482">
    <property type="entry name" value="RNase_H_2"/>
    <property type="match status" value="1"/>
</dbReference>
<dbReference type="SUPFAM" id="SSF53098">
    <property type="entry name" value="Ribonuclease H-like"/>
    <property type="match status" value="1"/>
</dbReference>
<dbReference type="InterPro" id="IPR038720">
    <property type="entry name" value="YprB_RNase_H-like_dom"/>
</dbReference>